<proteinExistence type="predicted"/>
<feature type="region of interest" description="Disordered" evidence="1">
    <location>
        <begin position="28"/>
        <end position="72"/>
    </location>
</feature>
<evidence type="ECO:0000313" key="2">
    <source>
        <dbReference type="EMBL" id="KAA6371589.1"/>
    </source>
</evidence>
<dbReference type="Proteomes" id="UP000324800">
    <property type="component" value="Unassembled WGS sequence"/>
</dbReference>
<evidence type="ECO:0000313" key="3">
    <source>
        <dbReference type="Proteomes" id="UP000324800"/>
    </source>
</evidence>
<name>A0A5J4UM58_9EUKA</name>
<dbReference type="AlphaFoldDB" id="A0A5J4UM58"/>
<comment type="caution">
    <text evidence="2">The sequence shown here is derived from an EMBL/GenBank/DDBJ whole genome shotgun (WGS) entry which is preliminary data.</text>
</comment>
<accession>A0A5J4UM58</accession>
<gene>
    <name evidence="2" type="ORF">EZS28_032885</name>
</gene>
<dbReference type="EMBL" id="SNRW01014332">
    <property type="protein sequence ID" value="KAA6371589.1"/>
    <property type="molecule type" value="Genomic_DNA"/>
</dbReference>
<protein>
    <submittedName>
        <fullName evidence="2">Uncharacterized protein</fullName>
    </submittedName>
</protein>
<reference evidence="2 3" key="1">
    <citation type="submission" date="2019-03" db="EMBL/GenBank/DDBJ databases">
        <title>Single cell metagenomics reveals metabolic interactions within the superorganism composed of flagellate Streblomastix strix and complex community of Bacteroidetes bacteria on its surface.</title>
        <authorList>
            <person name="Treitli S.C."/>
            <person name="Kolisko M."/>
            <person name="Husnik F."/>
            <person name="Keeling P."/>
            <person name="Hampl V."/>
        </authorList>
    </citation>
    <scope>NUCLEOTIDE SEQUENCE [LARGE SCALE GENOMIC DNA]</scope>
    <source>
        <strain evidence="2">ST1C</strain>
    </source>
</reference>
<feature type="region of interest" description="Disordered" evidence="1">
    <location>
        <begin position="168"/>
        <end position="188"/>
    </location>
</feature>
<evidence type="ECO:0000256" key="1">
    <source>
        <dbReference type="SAM" id="MobiDB-lite"/>
    </source>
</evidence>
<sequence>MDADKPDIKGTVRQLTCLQPSYDIQSPSLKAGQRLKQTRSISTWNSQRTDPQINKGQEDNAEVEKDEQPDETRLIKNKDNRINIISQPPVQENLGIQSQNNHCLNALSQMEKDTSGPSSVGVQEKPKAALPKLKRNQLPKFQKPRLRLKRPQKNRIGTLQPSEVSVEISPWNREEERADVDGSSSDEGKEWRIDIQRKDKAMEKQSQIVHTYTNTENVGDGTENERHGSKPSTRLCGHLPSGPVADVGRDLLMKYIKLRILRQRSQLINQRPNIQHSQKRLFCLALLQDWLDTK</sequence>
<feature type="compositionally biased region" description="Basic and acidic residues" evidence="1">
    <location>
        <begin position="172"/>
        <end position="188"/>
    </location>
</feature>
<organism evidence="2 3">
    <name type="scientific">Streblomastix strix</name>
    <dbReference type="NCBI Taxonomy" id="222440"/>
    <lineage>
        <taxon>Eukaryota</taxon>
        <taxon>Metamonada</taxon>
        <taxon>Preaxostyla</taxon>
        <taxon>Oxymonadida</taxon>
        <taxon>Streblomastigidae</taxon>
        <taxon>Streblomastix</taxon>
    </lineage>
</organism>
<feature type="compositionally biased region" description="Polar residues" evidence="1">
    <location>
        <begin position="38"/>
        <end position="55"/>
    </location>
</feature>
<feature type="compositionally biased region" description="Acidic residues" evidence="1">
    <location>
        <begin position="59"/>
        <end position="69"/>
    </location>
</feature>
<feature type="region of interest" description="Disordered" evidence="1">
    <location>
        <begin position="215"/>
        <end position="241"/>
    </location>
</feature>